<feature type="chain" id="PRO_5025496018" evidence="2">
    <location>
        <begin position="26"/>
        <end position="128"/>
    </location>
</feature>
<keyword evidence="2" id="KW-0732">Signal</keyword>
<evidence type="ECO:0000313" key="3">
    <source>
        <dbReference type="EMBL" id="KAB1211968.1"/>
    </source>
</evidence>
<comment type="caution">
    <text evidence="3">The sequence shown here is derived from an EMBL/GenBank/DDBJ whole genome shotgun (WGS) entry which is preliminary data.</text>
</comment>
<keyword evidence="1" id="KW-0812">Transmembrane</keyword>
<dbReference type="AlphaFoldDB" id="A0A6A1VJE2"/>
<keyword evidence="4" id="KW-1185">Reference proteome</keyword>
<reference evidence="3 4" key="1">
    <citation type="journal article" date="2019" name="Plant Biotechnol. J.">
        <title>The red bayberry genome and genetic basis of sex determination.</title>
        <authorList>
            <person name="Jia H.M."/>
            <person name="Jia H.J."/>
            <person name="Cai Q.L."/>
            <person name="Wang Y."/>
            <person name="Zhao H.B."/>
            <person name="Yang W.F."/>
            <person name="Wang G.Y."/>
            <person name="Li Y.H."/>
            <person name="Zhan D.L."/>
            <person name="Shen Y.T."/>
            <person name="Niu Q.F."/>
            <person name="Chang L."/>
            <person name="Qiu J."/>
            <person name="Zhao L."/>
            <person name="Xie H.B."/>
            <person name="Fu W.Y."/>
            <person name="Jin J."/>
            <person name="Li X.W."/>
            <person name="Jiao Y."/>
            <person name="Zhou C.C."/>
            <person name="Tu T."/>
            <person name="Chai C.Y."/>
            <person name="Gao J.L."/>
            <person name="Fan L.J."/>
            <person name="van de Weg E."/>
            <person name="Wang J.Y."/>
            <person name="Gao Z.S."/>
        </authorList>
    </citation>
    <scope>NUCLEOTIDE SEQUENCE [LARGE SCALE GENOMIC DNA]</scope>
    <source>
        <tissue evidence="3">Leaves</tissue>
    </source>
</reference>
<gene>
    <name evidence="3" type="ORF">CJ030_MR5G023724</name>
</gene>
<proteinExistence type="predicted"/>
<accession>A0A6A1VJE2</accession>
<dbReference type="OrthoDB" id="1733910at2759"/>
<evidence type="ECO:0000313" key="4">
    <source>
        <dbReference type="Proteomes" id="UP000516437"/>
    </source>
</evidence>
<evidence type="ECO:0000256" key="2">
    <source>
        <dbReference type="SAM" id="SignalP"/>
    </source>
</evidence>
<dbReference type="Proteomes" id="UP000516437">
    <property type="component" value="Chromosome 5"/>
</dbReference>
<dbReference type="EMBL" id="RXIC02000023">
    <property type="protein sequence ID" value="KAB1211968.1"/>
    <property type="molecule type" value="Genomic_DNA"/>
</dbReference>
<feature type="signal peptide" evidence="2">
    <location>
        <begin position="1"/>
        <end position="25"/>
    </location>
</feature>
<name>A0A6A1VJE2_9ROSI</name>
<organism evidence="3 4">
    <name type="scientific">Morella rubra</name>
    <name type="common">Chinese bayberry</name>
    <dbReference type="NCBI Taxonomy" id="262757"/>
    <lineage>
        <taxon>Eukaryota</taxon>
        <taxon>Viridiplantae</taxon>
        <taxon>Streptophyta</taxon>
        <taxon>Embryophyta</taxon>
        <taxon>Tracheophyta</taxon>
        <taxon>Spermatophyta</taxon>
        <taxon>Magnoliopsida</taxon>
        <taxon>eudicotyledons</taxon>
        <taxon>Gunneridae</taxon>
        <taxon>Pentapetalae</taxon>
        <taxon>rosids</taxon>
        <taxon>fabids</taxon>
        <taxon>Fagales</taxon>
        <taxon>Myricaceae</taxon>
        <taxon>Morella</taxon>
    </lineage>
</organism>
<evidence type="ECO:0000256" key="1">
    <source>
        <dbReference type="SAM" id="Phobius"/>
    </source>
</evidence>
<feature type="transmembrane region" description="Helical" evidence="1">
    <location>
        <begin position="108"/>
        <end position="127"/>
    </location>
</feature>
<keyword evidence="1" id="KW-1133">Transmembrane helix</keyword>
<sequence>MKRQVLAWLFFIWSLKVLSYSACEATLTPKAGDKSSAKPGKQLNYLYETPVEQNREGDRRLYEADHAAHPLRIYQKGGKAINSGGANNLKRPHTKRNRASSIVIRPSSGILVLLGQVVLGLLLLVLYF</sequence>
<keyword evidence="1" id="KW-0472">Membrane</keyword>
<protein>
    <submittedName>
        <fullName evidence="3">Uncharacterized protein</fullName>
    </submittedName>
</protein>